<accession>A0A9D4HN66</accession>
<dbReference type="Proteomes" id="UP000828390">
    <property type="component" value="Unassembled WGS sequence"/>
</dbReference>
<reference evidence="1" key="1">
    <citation type="journal article" date="2019" name="bioRxiv">
        <title>The Genome of the Zebra Mussel, Dreissena polymorpha: A Resource for Invasive Species Research.</title>
        <authorList>
            <person name="McCartney M.A."/>
            <person name="Auch B."/>
            <person name="Kono T."/>
            <person name="Mallez S."/>
            <person name="Zhang Y."/>
            <person name="Obille A."/>
            <person name="Becker A."/>
            <person name="Abrahante J.E."/>
            <person name="Garbe J."/>
            <person name="Badalamenti J.P."/>
            <person name="Herman A."/>
            <person name="Mangelson H."/>
            <person name="Liachko I."/>
            <person name="Sullivan S."/>
            <person name="Sone E.D."/>
            <person name="Koren S."/>
            <person name="Silverstein K.A.T."/>
            <person name="Beckman K.B."/>
            <person name="Gohl D.M."/>
        </authorList>
    </citation>
    <scope>NUCLEOTIDE SEQUENCE</scope>
    <source>
        <strain evidence="1">Duluth1</strain>
        <tissue evidence="1">Whole animal</tissue>
    </source>
</reference>
<proteinExistence type="predicted"/>
<protein>
    <submittedName>
        <fullName evidence="1">Uncharacterized protein</fullName>
    </submittedName>
</protein>
<dbReference type="EMBL" id="JAIWYP010000012">
    <property type="protein sequence ID" value="KAH3726762.1"/>
    <property type="molecule type" value="Genomic_DNA"/>
</dbReference>
<gene>
    <name evidence="1" type="ORF">DPMN_052631</name>
</gene>
<comment type="caution">
    <text evidence="1">The sequence shown here is derived from an EMBL/GenBank/DDBJ whole genome shotgun (WGS) entry which is preliminary data.</text>
</comment>
<evidence type="ECO:0000313" key="1">
    <source>
        <dbReference type="EMBL" id="KAH3726762.1"/>
    </source>
</evidence>
<sequence length="53" mass="6247">MRINFLFAWKTEHPKSDQVAFYCSENDEKAPVSVRVPCKLHHWSKHTKSDTDT</sequence>
<organism evidence="1 2">
    <name type="scientific">Dreissena polymorpha</name>
    <name type="common">Zebra mussel</name>
    <name type="synonym">Mytilus polymorpha</name>
    <dbReference type="NCBI Taxonomy" id="45954"/>
    <lineage>
        <taxon>Eukaryota</taxon>
        <taxon>Metazoa</taxon>
        <taxon>Spiralia</taxon>
        <taxon>Lophotrochozoa</taxon>
        <taxon>Mollusca</taxon>
        <taxon>Bivalvia</taxon>
        <taxon>Autobranchia</taxon>
        <taxon>Heteroconchia</taxon>
        <taxon>Euheterodonta</taxon>
        <taxon>Imparidentia</taxon>
        <taxon>Neoheterodontei</taxon>
        <taxon>Myida</taxon>
        <taxon>Dreissenoidea</taxon>
        <taxon>Dreissenidae</taxon>
        <taxon>Dreissena</taxon>
    </lineage>
</organism>
<evidence type="ECO:0000313" key="2">
    <source>
        <dbReference type="Proteomes" id="UP000828390"/>
    </source>
</evidence>
<name>A0A9D4HN66_DREPO</name>
<keyword evidence="2" id="KW-1185">Reference proteome</keyword>
<reference evidence="1" key="2">
    <citation type="submission" date="2020-11" db="EMBL/GenBank/DDBJ databases">
        <authorList>
            <person name="McCartney M.A."/>
            <person name="Auch B."/>
            <person name="Kono T."/>
            <person name="Mallez S."/>
            <person name="Becker A."/>
            <person name="Gohl D.M."/>
            <person name="Silverstein K.A.T."/>
            <person name="Koren S."/>
            <person name="Bechman K.B."/>
            <person name="Herman A."/>
            <person name="Abrahante J.E."/>
            <person name="Garbe J."/>
        </authorList>
    </citation>
    <scope>NUCLEOTIDE SEQUENCE</scope>
    <source>
        <strain evidence="1">Duluth1</strain>
        <tissue evidence="1">Whole animal</tissue>
    </source>
</reference>
<dbReference type="AlphaFoldDB" id="A0A9D4HN66"/>